<dbReference type="EMBL" id="JAPZBR010000002">
    <property type="protein sequence ID" value="KAJ5362142.1"/>
    <property type="molecule type" value="Genomic_DNA"/>
</dbReference>
<proteinExistence type="predicted"/>
<sequence>MSTAFDPHLSAHLHNQILERAWIGAGRDAASIPSKTWWERSSPIPFDLASRLNPNLIRFLRSAKAIVFDPDSDFHLFYYLIALNGKDEIVASISSLGSWGDRYLCLYPSTRTHSDEEVGIVFDQETELAAFVPHWEEMIWSDRERWPWRPLQNILQVYLDMMDDGKITTYSDRRKESEEYFFGKFPWEIHQHTSIDVERAVSAFTRLLDAIEGRHPSKSTDSTHDSGKSQPSFEGIALPYSELVMDASFIEADSFIKSFISALPTRHIKFRHIAPGIRLQTPIEFTNQPIADRRHNVLIPDLFDTNQEPPSFPFLLFRGERGNKSPWTRPWFPDGNAENIPSGLYIEHIDKSFNWESGNRSRLLLPFSIGRNGFARSSNGIPFKLARCPGTEWSDQLYHEGSFSGYSGFLPWDSRSSYLHKVLECWAQRVEMGDWQVDADGVVGSLDKFREADTEDHWKEYFIPW</sequence>
<evidence type="ECO:0000313" key="2">
    <source>
        <dbReference type="Proteomes" id="UP001148299"/>
    </source>
</evidence>
<name>A0A9W9UYI1_PENBR</name>
<reference evidence="1" key="1">
    <citation type="submission" date="2022-12" db="EMBL/GenBank/DDBJ databases">
        <authorList>
            <person name="Petersen C."/>
        </authorList>
    </citation>
    <scope>NUCLEOTIDE SEQUENCE</scope>
    <source>
        <strain evidence="1">IBT 35675</strain>
    </source>
</reference>
<evidence type="ECO:0000313" key="1">
    <source>
        <dbReference type="EMBL" id="KAJ5362142.1"/>
    </source>
</evidence>
<gene>
    <name evidence="1" type="ORF">N7541_002986</name>
</gene>
<accession>A0A9W9UYI1</accession>
<reference evidence="1" key="2">
    <citation type="journal article" date="2023" name="IMA Fungus">
        <title>Comparative genomic study of the Penicillium genus elucidates a diverse pangenome and 15 lateral gene transfer events.</title>
        <authorList>
            <person name="Petersen C."/>
            <person name="Sorensen T."/>
            <person name="Nielsen M.R."/>
            <person name="Sondergaard T.E."/>
            <person name="Sorensen J.L."/>
            <person name="Fitzpatrick D.A."/>
            <person name="Frisvad J.C."/>
            <person name="Nielsen K.L."/>
        </authorList>
    </citation>
    <scope>NUCLEOTIDE SEQUENCE</scope>
    <source>
        <strain evidence="1">IBT 35675</strain>
    </source>
</reference>
<protein>
    <submittedName>
        <fullName evidence="1">Uncharacterized protein</fullName>
    </submittedName>
</protein>
<dbReference type="Proteomes" id="UP001148299">
    <property type="component" value="Unassembled WGS sequence"/>
</dbReference>
<comment type="caution">
    <text evidence="1">The sequence shown here is derived from an EMBL/GenBank/DDBJ whole genome shotgun (WGS) entry which is preliminary data.</text>
</comment>
<dbReference type="AlphaFoldDB" id="A0A9W9UYI1"/>
<keyword evidence="2" id="KW-1185">Reference proteome</keyword>
<organism evidence="1 2">
    <name type="scientific">Penicillium brevicompactum</name>
    <dbReference type="NCBI Taxonomy" id="5074"/>
    <lineage>
        <taxon>Eukaryota</taxon>
        <taxon>Fungi</taxon>
        <taxon>Dikarya</taxon>
        <taxon>Ascomycota</taxon>
        <taxon>Pezizomycotina</taxon>
        <taxon>Eurotiomycetes</taxon>
        <taxon>Eurotiomycetidae</taxon>
        <taxon>Eurotiales</taxon>
        <taxon>Aspergillaceae</taxon>
        <taxon>Penicillium</taxon>
    </lineage>
</organism>